<feature type="region of interest" description="Disordered" evidence="1">
    <location>
        <begin position="102"/>
        <end position="123"/>
    </location>
</feature>
<evidence type="ECO:0000256" key="1">
    <source>
        <dbReference type="SAM" id="MobiDB-lite"/>
    </source>
</evidence>
<proteinExistence type="predicted"/>
<dbReference type="RefSeq" id="WP_034732784.1">
    <property type="nucleotide sequence ID" value="NZ_JPIN01000008.1"/>
</dbReference>
<accession>A0A094IL07</accession>
<name>A0A094IL07_9GAMM</name>
<organism evidence="2 3">
    <name type="scientific">Pseudidiomarina atlantica</name>
    <dbReference type="NCBI Taxonomy" id="1517416"/>
    <lineage>
        <taxon>Bacteria</taxon>
        <taxon>Pseudomonadati</taxon>
        <taxon>Pseudomonadota</taxon>
        <taxon>Gammaproteobacteria</taxon>
        <taxon>Alteromonadales</taxon>
        <taxon>Idiomarinaceae</taxon>
        <taxon>Pseudidiomarina</taxon>
    </lineage>
</organism>
<evidence type="ECO:0000313" key="3">
    <source>
        <dbReference type="Proteomes" id="UP000053718"/>
    </source>
</evidence>
<dbReference type="EMBL" id="JPIN01000008">
    <property type="protein sequence ID" value="KFZ28345.1"/>
    <property type="molecule type" value="Genomic_DNA"/>
</dbReference>
<evidence type="ECO:0000313" key="2">
    <source>
        <dbReference type="EMBL" id="KFZ28345.1"/>
    </source>
</evidence>
<gene>
    <name evidence="2" type="ORF">IDAT_08505</name>
</gene>
<reference evidence="2 3" key="1">
    <citation type="submission" date="2014-06" db="EMBL/GenBank/DDBJ databases">
        <title>Draft genome sequence of Idiomarina sp. MCCC 1A10513.</title>
        <authorList>
            <person name="Du J."/>
            <person name="Lai Q."/>
            <person name="Shao Z."/>
        </authorList>
    </citation>
    <scope>NUCLEOTIDE SEQUENCE [LARGE SCALE GENOMIC DNA]</scope>
    <source>
        <strain evidence="2 3">MCCC 1A10513</strain>
    </source>
</reference>
<protein>
    <recommendedName>
        <fullName evidence="4">Cation transporter</fullName>
    </recommendedName>
</protein>
<dbReference type="STRING" id="1517416.IDAT_08505"/>
<sequence>MSNNDHRAGVREINLVNRTLKLNTESVKKVREAINEIDSLVGLDSVAYDSERNLLLVAYDASKVDLNVIEEKLRKFGVEINSGWWTHLKEEYYKFIDQNIKDNSEHTPWSCHRSPPVNKSKRK</sequence>
<comment type="caution">
    <text evidence="2">The sequence shown here is derived from an EMBL/GenBank/DDBJ whole genome shotgun (WGS) entry which is preliminary data.</text>
</comment>
<dbReference type="eggNOG" id="ENOG5031M4A">
    <property type="taxonomic scope" value="Bacteria"/>
</dbReference>
<dbReference type="AlphaFoldDB" id="A0A094IL07"/>
<dbReference type="Proteomes" id="UP000053718">
    <property type="component" value="Unassembled WGS sequence"/>
</dbReference>
<evidence type="ECO:0008006" key="4">
    <source>
        <dbReference type="Google" id="ProtNLM"/>
    </source>
</evidence>
<keyword evidence="3" id="KW-1185">Reference proteome</keyword>
<dbReference type="OrthoDB" id="5822659at2"/>